<organism evidence="1 2">
    <name type="scientific">Proteus phage pPM_01</name>
    <dbReference type="NCBI Taxonomy" id="1567485"/>
    <lineage>
        <taxon>Viruses</taxon>
        <taxon>Duplodnaviria</taxon>
        <taxon>Heunggongvirae</taxon>
        <taxon>Uroviricota</taxon>
        <taxon>Caudoviricetes</taxon>
        <taxon>Casjensviridae</taxon>
        <taxon>Lavrentievavirus</taxon>
        <taxon>Lavrentievavirus pPM01</taxon>
    </lineage>
</organism>
<dbReference type="KEGG" id="vg:26626793"/>
<gene>
    <name evidence="1" type="ORF">pPM01_0069</name>
</gene>
<protein>
    <submittedName>
        <fullName evidence="1">Uncharacterized protein</fullName>
    </submittedName>
</protein>
<keyword evidence="2" id="KW-1185">Reference proteome</keyword>
<proteinExistence type="predicted"/>
<sequence>MLLSCDKSNPRVDADNTARIIDKSTRGIFHLKQKVNT</sequence>
<dbReference type="Proteomes" id="UP000031807">
    <property type="component" value="Segment"/>
</dbReference>
<dbReference type="EMBL" id="KP063118">
    <property type="protein sequence ID" value="AJA41318.1"/>
    <property type="molecule type" value="Genomic_DNA"/>
</dbReference>
<reference evidence="1 2" key="1">
    <citation type="submission" date="2014-10" db="EMBL/GenBank/DDBJ databases">
        <title>Characterization of phage pPM_01 specific to Proteus mirabilis.</title>
        <authorList>
            <person name="Wirjon I.A."/>
            <person name="Mat Arip Y."/>
        </authorList>
    </citation>
    <scope>NUCLEOTIDE SEQUENCE [LARGE SCALE GENOMIC DNA]</scope>
</reference>
<dbReference type="RefSeq" id="YP_009199682.1">
    <property type="nucleotide sequence ID" value="NC_028812.1"/>
</dbReference>
<name>A0A0B4SJU6_9CAUD</name>
<dbReference type="GeneID" id="26626793"/>
<accession>A0A0B4SJU6</accession>
<evidence type="ECO:0000313" key="2">
    <source>
        <dbReference type="Proteomes" id="UP000031807"/>
    </source>
</evidence>
<evidence type="ECO:0000313" key="1">
    <source>
        <dbReference type="EMBL" id="AJA41318.1"/>
    </source>
</evidence>